<reference evidence="1 2" key="1">
    <citation type="journal article" date="2018" name="Genomics">
        <title>Molecular footprints of inshore aquatic adaptation in Indo-Pacific humpback dolphin (Sousa chinensis).</title>
        <authorList>
            <person name="Ming Y."/>
            <person name="Jian J."/>
            <person name="Yu F."/>
            <person name="Yu X."/>
            <person name="Wang J."/>
            <person name="Liu W."/>
        </authorList>
    </citation>
    <scope>NUCLEOTIDE SEQUENCE [LARGE SCALE GENOMIC DNA]</scope>
    <source>
        <strain evidence="1">MY-2018</strain>
        <tissue evidence="1">Skin</tissue>
    </source>
</reference>
<comment type="caution">
    <text evidence="1">The sequence shown here is derived from an EMBL/GenBank/DDBJ whole genome shotgun (WGS) entry which is preliminary data.</text>
</comment>
<name>A0A484GQD3_SOUCH</name>
<dbReference type="Proteomes" id="UP000295264">
    <property type="component" value="Unassembled WGS sequence"/>
</dbReference>
<dbReference type="AlphaFoldDB" id="A0A484GQD3"/>
<gene>
    <name evidence="1" type="ORF">DBR06_SOUSAS9210015</name>
</gene>
<evidence type="ECO:0000313" key="2">
    <source>
        <dbReference type="Proteomes" id="UP000295264"/>
    </source>
</evidence>
<evidence type="ECO:0000313" key="1">
    <source>
        <dbReference type="EMBL" id="TEA37699.1"/>
    </source>
</evidence>
<dbReference type="EMBL" id="QWLN02005137">
    <property type="protein sequence ID" value="TEA37699.1"/>
    <property type="molecule type" value="Genomic_DNA"/>
</dbReference>
<feature type="non-terminal residue" evidence="1">
    <location>
        <position position="82"/>
    </location>
</feature>
<proteinExistence type="predicted"/>
<organism evidence="1 2">
    <name type="scientific">Sousa chinensis</name>
    <name type="common">Indo-pacific humpbacked dolphin</name>
    <name type="synonym">Steno chinensis</name>
    <dbReference type="NCBI Taxonomy" id="103600"/>
    <lineage>
        <taxon>Eukaryota</taxon>
        <taxon>Metazoa</taxon>
        <taxon>Chordata</taxon>
        <taxon>Craniata</taxon>
        <taxon>Vertebrata</taxon>
        <taxon>Euteleostomi</taxon>
        <taxon>Mammalia</taxon>
        <taxon>Eutheria</taxon>
        <taxon>Laurasiatheria</taxon>
        <taxon>Artiodactyla</taxon>
        <taxon>Whippomorpha</taxon>
        <taxon>Cetacea</taxon>
        <taxon>Odontoceti</taxon>
        <taxon>Delphinidae</taxon>
        <taxon>Sousa</taxon>
    </lineage>
</organism>
<sequence>DQGRGRRYHLNLGLSVLNCQFHCNPHTLPITSCLGDVITNVVWRQTQGADLGGQGRRGTNFPTSAPQLHDFDLIGVKLRWHG</sequence>
<protein>
    <submittedName>
        <fullName evidence="1">Uncharacterized protein</fullName>
    </submittedName>
</protein>
<keyword evidence="2" id="KW-1185">Reference proteome</keyword>
<accession>A0A484GQD3</accession>
<feature type="non-terminal residue" evidence="1">
    <location>
        <position position="1"/>
    </location>
</feature>